<sequence>MVGSYILRHCEESAGVIFRRQNTGQSFTYKAPSILFRKTSA</sequence>
<evidence type="ECO:0000313" key="1">
    <source>
        <dbReference type="EMBL" id="JAH44787.1"/>
    </source>
</evidence>
<reference evidence="1" key="2">
    <citation type="journal article" date="2015" name="Fish Shellfish Immunol.">
        <title>Early steps in the European eel (Anguilla anguilla)-Vibrio vulnificus interaction in the gills: Role of the RtxA13 toxin.</title>
        <authorList>
            <person name="Callol A."/>
            <person name="Pajuelo D."/>
            <person name="Ebbesson L."/>
            <person name="Teles M."/>
            <person name="MacKenzie S."/>
            <person name="Amaro C."/>
        </authorList>
    </citation>
    <scope>NUCLEOTIDE SEQUENCE</scope>
</reference>
<dbReference type="EMBL" id="GBXM01063790">
    <property type="protein sequence ID" value="JAH44787.1"/>
    <property type="molecule type" value="Transcribed_RNA"/>
</dbReference>
<reference evidence="1" key="1">
    <citation type="submission" date="2014-11" db="EMBL/GenBank/DDBJ databases">
        <authorList>
            <person name="Amaro Gonzalez C."/>
        </authorList>
    </citation>
    <scope>NUCLEOTIDE SEQUENCE</scope>
</reference>
<proteinExistence type="predicted"/>
<accession>A0A0E9SU78</accession>
<organism evidence="1">
    <name type="scientific">Anguilla anguilla</name>
    <name type="common">European freshwater eel</name>
    <name type="synonym">Muraena anguilla</name>
    <dbReference type="NCBI Taxonomy" id="7936"/>
    <lineage>
        <taxon>Eukaryota</taxon>
        <taxon>Metazoa</taxon>
        <taxon>Chordata</taxon>
        <taxon>Craniata</taxon>
        <taxon>Vertebrata</taxon>
        <taxon>Euteleostomi</taxon>
        <taxon>Actinopterygii</taxon>
        <taxon>Neopterygii</taxon>
        <taxon>Teleostei</taxon>
        <taxon>Anguilliformes</taxon>
        <taxon>Anguillidae</taxon>
        <taxon>Anguilla</taxon>
    </lineage>
</organism>
<name>A0A0E9SU78_ANGAN</name>
<dbReference type="AlphaFoldDB" id="A0A0E9SU78"/>
<protein>
    <submittedName>
        <fullName evidence="1">Uncharacterized protein</fullName>
    </submittedName>
</protein>